<evidence type="ECO:0000256" key="3">
    <source>
        <dbReference type="ARBA" id="ARBA00022525"/>
    </source>
</evidence>
<comment type="subcellular location">
    <subcellularLocation>
        <location evidence="1">Secreted</location>
    </subcellularLocation>
</comment>
<dbReference type="EMBL" id="VTPC01090546">
    <property type="protein sequence ID" value="KAF2883186.1"/>
    <property type="molecule type" value="Genomic_DNA"/>
</dbReference>
<dbReference type="FunFam" id="1.10.238.20:FF:000001">
    <property type="entry name" value="General odorant-binding protein lush"/>
    <property type="match status" value="1"/>
</dbReference>
<evidence type="ECO:0000256" key="4">
    <source>
        <dbReference type="ARBA" id="ARBA00022729"/>
    </source>
</evidence>
<reference evidence="8" key="1">
    <citation type="submission" date="2019-08" db="EMBL/GenBank/DDBJ databases">
        <title>The genome of the North American firefly Photinus pyralis.</title>
        <authorList>
            <consortium name="Photinus pyralis genome working group"/>
            <person name="Fallon T.R."/>
            <person name="Sander Lower S.E."/>
            <person name="Weng J.-K."/>
        </authorList>
    </citation>
    <scope>NUCLEOTIDE SEQUENCE</scope>
    <source>
        <strain evidence="8">TRF0915ILg1</strain>
        <tissue evidence="8">Whole body</tissue>
    </source>
</reference>
<dbReference type="SMART" id="SM00708">
    <property type="entry name" value="PhBP"/>
    <property type="match status" value="1"/>
</dbReference>
<comment type="function">
    <text evidence="6">May be a carrier protein for lipids.</text>
</comment>
<feature type="signal peptide" evidence="7">
    <location>
        <begin position="1"/>
        <end position="18"/>
    </location>
</feature>
<evidence type="ECO:0000256" key="6">
    <source>
        <dbReference type="ARBA" id="ARBA00056866"/>
    </source>
</evidence>
<dbReference type="GO" id="GO:0007608">
    <property type="term" value="P:sensory perception of smell"/>
    <property type="evidence" value="ECO:0007669"/>
    <property type="project" value="TreeGrafter"/>
</dbReference>
<dbReference type="InterPro" id="IPR006170">
    <property type="entry name" value="PBP/GOBP"/>
</dbReference>
<dbReference type="GO" id="GO:0005615">
    <property type="term" value="C:extracellular space"/>
    <property type="evidence" value="ECO:0007669"/>
    <property type="project" value="TreeGrafter"/>
</dbReference>
<name>A0A8K0G231_IGNLU</name>
<gene>
    <name evidence="8" type="ORF">ILUMI_22986</name>
</gene>
<evidence type="ECO:0000256" key="7">
    <source>
        <dbReference type="SAM" id="SignalP"/>
    </source>
</evidence>
<evidence type="ECO:0000313" key="8">
    <source>
        <dbReference type="EMBL" id="KAF2883186.1"/>
    </source>
</evidence>
<dbReference type="Proteomes" id="UP000801492">
    <property type="component" value="Unassembled WGS sequence"/>
</dbReference>
<sequence length="138" mass="15508">MKTIAILVIAALIGSSFQQDNTDHLKFIEKLRQTSEECIKETGVDQALTIKAFLQGEFTDDNKLKCFYKCLYQKLGCMDASGKIDLSGITDHMPPNVDKAKLNESITKCNQLKADDTCQLAFDVAKCMREAWQQLHSN</sequence>
<dbReference type="OrthoDB" id="6815539at2759"/>
<dbReference type="CDD" id="cd23992">
    <property type="entry name" value="PBP_GOBP"/>
    <property type="match status" value="1"/>
</dbReference>
<protein>
    <submittedName>
        <fullName evidence="8">Uncharacterized protein</fullName>
    </submittedName>
</protein>
<evidence type="ECO:0000313" key="9">
    <source>
        <dbReference type="Proteomes" id="UP000801492"/>
    </source>
</evidence>
<keyword evidence="3" id="KW-0964">Secreted</keyword>
<accession>A0A8K0G231</accession>
<proteinExistence type="inferred from homology"/>
<dbReference type="Gene3D" id="1.10.238.20">
    <property type="entry name" value="Pheromone/general odorant binding protein domain"/>
    <property type="match status" value="1"/>
</dbReference>
<comment type="similarity">
    <text evidence="2">Belongs to the PBP/GOBP family.</text>
</comment>
<organism evidence="8 9">
    <name type="scientific">Ignelater luminosus</name>
    <name type="common">Cucubano</name>
    <name type="synonym">Pyrophorus luminosus</name>
    <dbReference type="NCBI Taxonomy" id="2038154"/>
    <lineage>
        <taxon>Eukaryota</taxon>
        <taxon>Metazoa</taxon>
        <taxon>Ecdysozoa</taxon>
        <taxon>Arthropoda</taxon>
        <taxon>Hexapoda</taxon>
        <taxon>Insecta</taxon>
        <taxon>Pterygota</taxon>
        <taxon>Neoptera</taxon>
        <taxon>Endopterygota</taxon>
        <taxon>Coleoptera</taxon>
        <taxon>Polyphaga</taxon>
        <taxon>Elateriformia</taxon>
        <taxon>Elateroidea</taxon>
        <taxon>Elateridae</taxon>
        <taxon>Agrypninae</taxon>
        <taxon>Pyrophorini</taxon>
        <taxon>Ignelater</taxon>
    </lineage>
</organism>
<evidence type="ECO:0000256" key="2">
    <source>
        <dbReference type="ARBA" id="ARBA00008098"/>
    </source>
</evidence>
<keyword evidence="4 7" id="KW-0732">Signal</keyword>
<dbReference type="AlphaFoldDB" id="A0A8K0G231"/>
<dbReference type="PANTHER" id="PTHR11857">
    <property type="entry name" value="ODORANT BINDING PROTEIN-RELATED"/>
    <property type="match status" value="1"/>
</dbReference>
<evidence type="ECO:0000256" key="5">
    <source>
        <dbReference type="ARBA" id="ARBA00023180"/>
    </source>
</evidence>
<dbReference type="GO" id="GO:0005549">
    <property type="term" value="F:odorant binding"/>
    <property type="evidence" value="ECO:0007669"/>
    <property type="project" value="InterPro"/>
</dbReference>
<keyword evidence="5" id="KW-0325">Glycoprotein</keyword>
<keyword evidence="9" id="KW-1185">Reference proteome</keyword>
<dbReference type="InterPro" id="IPR036728">
    <property type="entry name" value="PBP_GOBP_sf"/>
</dbReference>
<feature type="chain" id="PRO_5035431854" evidence="7">
    <location>
        <begin position="19"/>
        <end position="138"/>
    </location>
</feature>
<evidence type="ECO:0000256" key="1">
    <source>
        <dbReference type="ARBA" id="ARBA00004613"/>
    </source>
</evidence>
<dbReference type="SUPFAM" id="SSF47565">
    <property type="entry name" value="Insect pheromone/odorant-binding proteins"/>
    <property type="match status" value="1"/>
</dbReference>
<dbReference type="Pfam" id="PF01395">
    <property type="entry name" value="PBP_GOBP"/>
    <property type="match status" value="1"/>
</dbReference>
<comment type="caution">
    <text evidence="8">The sequence shown here is derived from an EMBL/GenBank/DDBJ whole genome shotgun (WGS) entry which is preliminary data.</text>
</comment>